<dbReference type="STRING" id="1033731.SAMN05444145_103300"/>
<proteinExistence type="inferred from homology"/>
<protein>
    <submittedName>
        <fullName evidence="4">ABC-2 type transport system ATP-binding protein/ATP-binding cassette, subfamily F, uup</fullName>
    </submittedName>
</protein>
<evidence type="ECO:0000259" key="3">
    <source>
        <dbReference type="PROSITE" id="PS50893"/>
    </source>
</evidence>
<keyword evidence="5" id="KW-1185">Reference proteome</keyword>
<dbReference type="OrthoDB" id="9808363at2"/>
<comment type="similarity">
    <text evidence="1">Belongs to the ABC transporter superfamily.</text>
</comment>
<dbReference type="Pfam" id="PF00005">
    <property type="entry name" value="ABC_tran"/>
    <property type="match status" value="1"/>
</dbReference>
<feature type="domain" description="ABC transporter" evidence="3">
    <location>
        <begin position="1"/>
        <end position="214"/>
    </location>
</feature>
<keyword evidence="4" id="KW-0547">Nucleotide-binding</keyword>
<dbReference type="GO" id="GO:0016887">
    <property type="term" value="F:ATP hydrolysis activity"/>
    <property type="evidence" value="ECO:0007669"/>
    <property type="project" value="InterPro"/>
</dbReference>
<evidence type="ECO:0000313" key="4">
    <source>
        <dbReference type="EMBL" id="SEA45246.1"/>
    </source>
</evidence>
<dbReference type="SUPFAM" id="SSF52540">
    <property type="entry name" value="P-loop containing nucleoside triphosphate hydrolases"/>
    <property type="match status" value="1"/>
</dbReference>
<dbReference type="RefSeq" id="WP_010261899.1">
    <property type="nucleotide sequence ID" value="NZ_CAEG01000010.1"/>
</dbReference>
<evidence type="ECO:0000256" key="2">
    <source>
        <dbReference type="ARBA" id="ARBA00022448"/>
    </source>
</evidence>
<dbReference type="PROSITE" id="PS50893">
    <property type="entry name" value="ABC_TRANSPORTER_2"/>
    <property type="match status" value="1"/>
</dbReference>
<dbReference type="PANTHER" id="PTHR43335:SF4">
    <property type="entry name" value="ABC TRANSPORTER, ATP-BINDING PROTEIN"/>
    <property type="match status" value="1"/>
</dbReference>
<dbReference type="EMBL" id="FNRI01000003">
    <property type="protein sequence ID" value="SEA45246.1"/>
    <property type="molecule type" value="Genomic_DNA"/>
</dbReference>
<dbReference type="InterPro" id="IPR003439">
    <property type="entry name" value="ABC_transporter-like_ATP-bd"/>
</dbReference>
<dbReference type="GO" id="GO:0005524">
    <property type="term" value="F:ATP binding"/>
    <property type="evidence" value="ECO:0007669"/>
    <property type="project" value="UniProtKB-KW"/>
</dbReference>
<dbReference type="InterPro" id="IPR027417">
    <property type="entry name" value="P-loop_NTPase"/>
</dbReference>
<organism evidence="4 5">
    <name type="scientific">Alistipes timonensis JC136</name>
    <dbReference type="NCBI Taxonomy" id="1033731"/>
    <lineage>
        <taxon>Bacteria</taxon>
        <taxon>Pseudomonadati</taxon>
        <taxon>Bacteroidota</taxon>
        <taxon>Bacteroidia</taxon>
        <taxon>Bacteroidales</taxon>
        <taxon>Rikenellaceae</taxon>
        <taxon>Alistipes</taxon>
    </lineage>
</organism>
<dbReference type="AlphaFoldDB" id="A0A1H4BAX9"/>
<evidence type="ECO:0000313" key="5">
    <source>
        <dbReference type="Proteomes" id="UP000183253"/>
    </source>
</evidence>
<reference evidence="4 5" key="1">
    <citation type="submission" date="2016-10" db="EMBL/GenBank/DDBJ databases">
        <authorList>
            <person name="de Groot N.N."/>
        </authorList>
    </citation>
    <scope>NUCLEOTIDE SEQUENCE [LARGE SCALE GENOMIC DNA]</scope>
    <source>
        <strain evidence="4 5">DSM 25383</strain>
    </source>
</reference>
<dbReference type="Proteomes" id="UP000183253">
    <property type="component" value="Unassembled WGS sequence"/>
</dbReference>
<sequence>MITIDALRICDGERTLFDGVTMHLPANAVHGIAGEGRSALLQALYGLMVPDAGRITAGGHPLRRCDVGFAEAEPRFWPGLTARDCLDLAVRYNPGSNPAAMLRRLPVPLDAEAAALPAAERKRLALVLLLLNPKRVLLLDEPFRGLDVESAFMLRQLILQLGSEGRTVLVAARLAELDGICDDFYVLDGGVVRGRYEHYEFARAVREAAASGIAEK</sequence>
<keyword evidence="4" id="KW-0067">ATP-binding</keyword>
<gene>
    <name evidence="4" type="ORF">SAMN05444145_103300</name>
</gene>
<accession>A0A1H4BAX9</accession>
<dbReference type="PANTHER" id="PTHR43335">
    <property type="entry name" value="ABC TRANSPORTER, ATP-BINDING PROTEIN"/>
    <property type="match status" value="1"/>
</dbReference>
<name>A0A1H4BAX9_9BACT</name>
<evidence type="ECO:0000256" key="1">
    <source>
        <dbReference type="ARBA" id="ARBA00005417"/>
    </source>
</evidence>
<keyword evidence="2" id="KW-0813">Transport</keyword>
<dbReference type="Gene3D" id="3.40.50.300">
    <property type="entry name" value="P-loop containing nucleotide triphosphate hydrolases"/>
    <property type="match status" value="1"/>
</dbReference>